<protein>
    <submittedName>
        <fullName evidence="1">Dynein heavy chain family protein</fullName>
    </submittedName>
</protein>
<evidence type="ECO:0000313" key="2">
    <source>
        <dbReference type="Proteomes" id="UP000028821"/>
    </source>
</evidence>
<reference evidence="1 2" key="1">
    <citation type="submission" date="2014-04" db="EMBL/GenBank/DDBJ databases">
        <authorList>
            <person name="Sibley D."/>
            <person name="Venepally P."/>
            <person name="Karamycheva S."/>
            <person name="Hadjithomas M."/>
            <person name="Khan A."/>
            <person name="Brunk B."/>
            <person name="Roos D."/>
            <person name="Caler E."/>
            <person name="Lorenzi H."/>
        </authorList>
    </citation>
    <scope>NUCLEOTIDE SEQUENCE [LARGE SCALE GENOMIC DNA]</scope>
    <source>
        <strain evidence="1 2">MAS</strain>
    </source>
</reference>
<organism evidence="1 2">
    <name type="scientific">Toxoplasma gondii MAS</name>
    <dbReference type="NCBI Taxonomy" id="943118"/>
    <lineage>
        <taxon>Eukaryota</taxon>
        <taxon>Sar</taxon>
        <taxon>Alveolata</taxon>
        <taxon>Apicomplexa</taxon>
        <taxon>Conoidasida</taxon>
        <taxon>Coccidia</taxon>
        <taxon>Eucoccidiorida</taxon>
        <taxon>Eimeriorina</taxon>
        <taxon>Sarcocystidae</taxon>
        <taxon>Toxoplasma</taxon>
    </lineage>
</organism>
<gene>
    <name evidence="1" type="ORF">TGMAS_413980</name>
</gene>
<proteinExistence type="predicted"/>
<accession>A0A086QRS5</accession>
<comment type="caution">
    <text evidence="1">The sequence shown here is derived from an EMBL/GenBank/DDBJ whole genome shotgun (WGS) entry which is preliminary data.</text>
</comment>
<dbReference type="Proteomes" id="UP000028821">
    <property type="component" value="Unassembled WGS sequence"/>
</dbReference>
<sequence length="34" mass="3828">MFVIQARNGSGENRTSGNDVFKVVVTHRPRDNPE</sequence>
<dbReference type="AlphaFoldDB" id="A0A086QRS5"/>
<evidence type="ECO:0000313" key="1">
    <source>
        <dbReference type="EMBL" id="KFH15307.1"/>
    </source>
</evidence>
<feature type="non-terminal residue" evidence="1">
    <location>
        <position position="34"/>
    </location>
</feature>
<name>A0A086QRS5_TOXGO</name>
<dbReference type="VEuPathDB" id="ToxoDB:TGMAS_413980"/>
<dbReference type="EMBL" id="AEXC02000933">
    <property type="protein sequence ID" value="KFH15307.1"/>
    <property type="molecule type" value="Genomic_DNA"/>
</dbReference>